<keyword evidence="4" id="KW-0863">Zinc-finger</keyword>
<evidence type="ECO:0000256" key="3">
    <source>
        <dbReference type="ARBA" id="ARBA00022723"/>
    </source>
</evidence>
<accession>A0A9P0D0S7</accession>
<evidence type="ECO:0000256" key="12">
    <source>
        <dbReference type="SAM" id="Coils"/>
    </source>
</evidence>
<keyword evidence="6" id="KW-0805">Transcription regulation</keyword>
<evidence type="ECO:0000313" key="14">
    <source>
        <dbReference type="EMBL" id="CAH1111825.1"/>
    </source>
</evidence>
<keyword evidence="7 12" id="KW-0175">Coiled coil</keyword>
<dbReference type="EMBL" id="OV651818">
    <property type="protein sequence ID" value="CAH1111825.1"/>
    <property type="molecule type" value="Genomic_DNA"/>
</dbReference>
<keyword evidence="10" id="KW-0539">Nucleus</keyword>
<dbReference type="InterPro" id="IPR006612">
    <property type="entry name" value="THAP_Znf"/>
</dbReference>
<evidence type="ECO:0000256" key="10">
    <source>
        <dbReference type="ARBA" id="ARBA00023242"/>
    </source>
</evidence>
<dbReference type="InterPro" id="IPR038441">
    <property type="entry name" value="THAP_Znf_sf"/>
</dbReference>
<comment type="subcellular location">
    <subcellularLocation>
        <location evidence="1">Nucleus</location>
        <location evidence="1">Nucleoplasm</location>
    </subcellularLocation>
</comment>
<name>A0A9P0D0S7_9CUCU</name>
<proteinExistence type="inferred from homology"/>
<evidence type="ECO:0000256" key="6">
    <source>
        <dbReference type="ARBA" id="ARBA00023015"/>
    </source>
</evidence>
<keyword evidence="3" id="KW-0479">Metal-binding</keyword>
<reference evidence="14" key="1">
    <citation type="submission" date="2022-01" db="EMBL/GenBank/DDBJ databases">
        <authorList>
            <person name="King R."/>
        </authorList>
    </citation>
    <scope>NUCLEOTIDE SEQUENCE</scope>
</reference>
<keyword evidence="8" id="KW-0238">DNA-binding</keyword>
<organism evidence="14 15">
    <name type="scientific">Psylliodes chrysocephalus</name>
    <dbReference type="NCBI Taxonomy" id="3402493"/>
    <lineage>
        <taxon>Eukaryota</taxon>
        <taxon>Metazoa</taxon>
        <taxon>Ecdysozoa</taxon>
        <taxon>Arthropoda</taxon>
        <taxon>Hexapoda</taxon>
        <taxon>Insecta</taxon>
        <taxon>Pterygota</taxon>
        <taxon>Neoptera</taxon>
        <taxon>Endopterygota</taxon>
        <taxon>Coleoptera</taxon>
        <taxon>Polyphaga</taxon>
        <taxon>Cucujiformia</taxon>
        <taxon>Chrysomeloidea</taxon>
        <taxon>Chrysomelidae</taxon>
        <taxon>Galerucinae</taxon>
        <taxon>Alticini</taxon>
        <taxon>Psylliodes</taxon>
    </lineage>
</organism>
<evidence type="ECO:0000256" key="9">
    <source>
        <dbReference type="ARBA" id="ARBA00023163"/>
    </source>
</evidence>
<keyword evidence="11" id="KW-0131">Cell cycle</keyword>
<feature type="coiled-coil region" evidence="12">
    <location>
        <begin position="216"/>
        <end position="243"/>
    </location>
</feature>
<dbReference type="PANTHER" id="PTHR46600">
    <property type="entry name" value="THAP DOMAIN-CONTAINING"/>
    <property type="match status" value="1"/>
</dbReference>
<evidence type="ECO:0000259" key="13">
    <source>
        <dbReference type="SMART" id="SM00980"/>
    </source>
</evidence>
<evidence type="ECO:0000256" key="11">
    <source>
        <dbReference type="ARBA" id="ARBA00023306"/>
    </source>
</evidence>
<dbReference type="Pfam" id="PF05485">
    <property type="entry name" value="THAP"/>
    <property type="match status" value="1"/>
</dbReference>
<dbReference type="GO" id="GO:0005654">
    <property type="term" value="C:nucleoplasm"/>
    <property type="evidence" value="ECO:0007669"/>
    <property type="project" value="UniProtKB-SubCell"/>
</dbReference>
<comment type="similarity">
    <text evidence="2">Belongs to the THAP1 family.</text>
</comment>
<dbReference type="PANTHER" id="PTHR46600:SF1">
    <property type="entry name" value="THAP DOMAIN-CONTAINING PROTEIN 1"/>
    <property type="match status" value="1"/>
</dbReference>
<evidence type="ECO:0000256" key="4">
    <source>
        <dbReference type="ARBA" id="ARBA00022771"/>
    </source>
</evidence>
<dbReference type="Gene3D" id="6.20.210.20">
    <property type="entry name" value="THAP domain"/>
    <property type="match status" value="1"/>
</dbReference>
<dbReference type="SMART" id="SM00980">
    <property type="entry name" value="THAP"/>
    <property type="match status" value="1"/>
</dbReference>
<dbReference type="AlphaFoldDB" id="A0A9P0D0S7"/>
<feature type="domain" description="THAP-type" evidence="13">
    <location>
        <begin position="7"/>
        <end position="110"/>
    </location>
</feature>
<protein>
    <recommendedName>
        <fullName evidence="13">THAP-type domain-containing protein</fullName>
    </recommendedName>
</protein>
<evidence type="ECO:0000256" key="2">
    <source>
        <dbReference type="ARBA" id="ARBA00006177"/>
    </source>
</evidence>
<dbReference type="GO" id="GO:0043565">
    <property type="term" value="F:sequence-specific DNA binding"/>
    <property type="evidence" value="ECO:0007669"/>
    <property type="project" value="InterPro"/>
</dbReference>
<dbReference type="SUPFAM" id="SSF57716">
    <property type="entry name" value="Glucocorticoid receptor-like (DNA-binding domain)"/>
    <property type="match status" value="1"/>
</dbReference>
<dbReference type="Proteomes" id="UP001153636">
    <property type="component" value="Chromosome 6"/>
</dbReference>
<sequence length="270" mass="31071">MSGKSKIYCCVPQCRSGKKNDQSLTFHQFPKAGRYRVVLEHKIRKYELVDARKAWEQKLKMEKPASNYIKVCSQHFTEDDYIPRDVTRQIKRKTLKKTAVPSLKLPDDQVLKKPRILRNNTNEKCSANQELLKKTTFQRITDVLTSTLDDFSTMTNEVEARFDREIIESNNGNPEIVPNQSDLCNEICSLEKAVKNVEGMVVESLMITDSDLKKKLTSLRFENSSLKKERAMLQAEIALLENQDITSQIPQTIIYNPRNTPTILLVTDDS</sequence>
<dbReference type="InterPro" id="IPR026516">
    <property type="entry name" value="THAP1/10"/>
</dbReference>
<evidence type="ECO:0000313" key="15">
    <source>
        <dbReference type="Proteomes" id="UP001153636"/>
    </source>
</evidence>
<evidence type="ECO:0000256" key="5">
    <source>
        <dbReference type="ARBA" id="ARBA00022833"/>
    </source>
</evidence>
<gene>
    <name evidence="14" type="ORF">PSYICH_LOCUS12220</name>
</gene>
<dbReference type="GO" id="GO:0008270">
    <property type="term" value="F:zinc ion binding"/>
    <property type="evidence" value="ECO:0007669"/>
    <property type="project" value="UniProtKB-KW"/>
</dbReference>
<keyword evidence="15" id="KW-1185">Reference proteome</keyword>
<evidence type="ECO:0000256" key="8">
    <source>
        <dbReference type="ARBA" id="ARBA00023125"/>
    </source>
</evidence>
<keyword evidence="5" id="KW-0862">Zinc</keyword>
<dbReference type="OrthoDB" id="6619240at2759"/>
<evidence type="ECO:0000256" key="7">
    <source>
        <dbReference type="ARBA" id="ARBA00023054"/>
    </source>
</evidence>
<evidence type="ECO:0000256" key="1">
    <source>
        <dbReference type="ARBA" id="ARBA00004642"/>
    </source>
</evidence>
<keyword evidence="9" id="KW-0804">Transcription</keyword>